<evidence type="ECO:0000256" key="4">
    <source>
        <dbReference type="ARBA" id="ARBA00023002"/>
    </source>
</evidence>
<protein>
    <submittedName>
        <fullName evidence="8">Cytochrome P450</fullName>
    </submittedName>
</protein>
<evidence type="ECO:0000256" key="6">
    <source>
        <dbReference type="ARBA" id="ARBA00023033"/>
    </source>
</evidence>
<evidence type="ECO:0000256" key="5">
    <source>
        <dbReference type="ARBA" id="ARBA00023004"/>
    </source>
</evidence>
<reference evidence="8" key="1">
    <citation type="submission" date="2023-07" db="EMBL/GenBank/DDBJ databases">
        <title>Functional and genomic diversity of the sorghum phyllosphere microbiome.</title>
        <authorList>
            <person name="Shade A."/>
        </authorList>
    </citation>
    <scope>NUCLEOTIDE SEQUENCE</scope>
    <source>
        <strain evidence="8">SORGH_AS_1067</strain>
    </source>
</reference>
<organism evidence="8 9">
    <name type="scientific">Nocardioides zeae</name>
    <dbReference type="NCBI Taxonomy" id="1457234"/>
    <lineage>
        <taxon>Bacteria</taxon>
        <taxon>Bacillati</taxon>
        <taxon>Actinomycetota</taxon>
        <taxon>Actinomycetes</taxon>
        <taxon>Propionibacteriales</taxon>
        <taxon>Nocardioidaceae</taxon>
        <taxon>Nocardioides</taxon>
    </lineage>
</organism>
<dbReference type="Proteomes" id="UP001239215">
    <property type="component" value="Unassembled WGS sequence"/>
</dbReference>
<dbReference type="PRINTS" id="PR00359">
    <property type="entry name" value="BP450"/>
</dbReference>
<proteinExistence type="inferred from homology"/>
<dbReference type="InterPro" id="IPR002397">
    <property type="entry name" value="Cyt_P450_B"/>
</dbReference>
<dbReference type="GO" id="GO:0005506">
    <property type="term" value="F:iron ion binding"/>
    <property type="evidence" value="ECO:0007669"/>
    <property type="project" value="InterPro"/>
</dbReference>
<keyword evidence="3 7" id="KW-0479">Metal-binding</keyword>
<evidence type="ECO:0000256" key="7">
    <source>
        <dbReference type="RuleBase" id="RU000461"/>
    </source>
</evidence>
<evidence type="ECO:0000313" key="8">
    <source>
        <dbReference type="EMBL" id="MDQ1106481.1"/>
    </source>
</evidence>
<comment type="caution">
    <text evidence="8">The sequence shown here is derived from an EMBL/GenBank/DDBJ whole genome shotgun (WGS) entry which is preliminary data.</text>
</comment>
<dbReference type="PANTHER" id="PTHR46696">
    <property type="entry name" value="P450, PUTATIVE (EUROFUNG)-RELATED"/>
    <property type="match status" value="1"/>
</dbReference>
<dbReference type="GO" id="GO:0036199">
    <property type="term" value="F:cholest-4-en-3-one 26-monooxygenase activity"/>
    <property type="evidence" value="ECO:0007669"/>
    <property type="project" value="TreeGrafter"/>
</dbReference>
<dbReference type="PROSITE" id="PS00086">
    <property type="entry name" value="CYTOCHROME_P450"/>
    <property type="match status" value="1"/>
</dbReference>
<dbReference type="EMBL" id="JAUTAN010000001">
    <property type="protein sequence ID" value="MDQ1106481.1"/>
    <property type="molecule type" value="Genomic_DNA"/>
</dbReference>
<keyword evidence="4 7" id="KW-0560">Oxidoreductase</keyword>
<keyword evidence="5 7" id="KW-0408">Iron</keyword>
<sequence length="457" mass="50070">MPLLLDRAERVPTGRDPVGDVRAAARWVGEHALTRAFFEHAARSGELFARIDCDPALRADPYPAYEELRSLGRLVPGRIVSATTDHALTTALLRHPDVRVGAGLRELPGPLGALARWGTDPWAAGPIDPPSLLATDGVDHVRMRRLVNRAFTARQVRAQEDLVTATAERLLDRIERAGAERTDLVDAYAAQLPVAVIGAILGVPERDHRQLLAWGNSAASLLDPGLRWGRYRRASSAVRAMHRWVTEHVEEKRRHPGDDLLSQLALLDGDGDETQLTDLELRAVALLVLAAGFETTVNLISNAVVLLEGHRDQRERALAEPDLWAGVVEETLRFDPPVQNSLRVVPHDLEVEGVEIAGGTPVLLFLAAANRDPAVFDDPQVFDIARPNANAHLAFSSGAHYCLGAALARAEARIALQMLHERFPDLRVDGSPQRRETRVLRGFERLPVAPGRVATRA</sequence>
<evidence type="ECO:0000256" key="3">
    <source>
        <dbReference type="ARBA" id="ARBA00022723"/>
    </source>
</evidence>
<name>A0AAJ1U8T0_9ACTN</name>
<evidence type="ECO:0000256" key="1">
    <source>
        <dbReference type="ARBA" id="ARBA00010617"/>
    </source>
</evidence>
<dbReference type="Gene3D" id="1.10.630.10">
    <property type="entry name" value="Cytochrome P450"/>
    <property type="match status" value="1"/>
</dbReference>
<keyword evidence="6 7" id="KW-0503">Monooxygenase</keyword>
<dbReference type="GO" id="GO:0020037">
    <property type="term" value="F:heme binding"/>
    <property type="evidence" value="ECO:0007669"/>
    <property type="project" value="InterPro"/>
</dbReference>
<accession>A0AAJ1U8T0</accession>
<gene>
    <name evidence="8" type="ORF">QE405_003765</name>
</gene>
<evidence type="ECO:0000256" key="2">
    <source>
        <dbReference type="ARBA" id="ARBA00022617"/>
    </source>
</evidence>
<dbReference type="AlphaFoldDB" id="A0AAJ1U8T0"/>
<keyword evidence="2 7" id="KW-0349">Heme</keyword>
<dbReference type="InterPro" id="IPR036396">
    <property type="entry name" value="Cyt_P450_sf"/>
</dbReference>
<dbReference type="GO" id="GO:0006707">
    <property type="term" value="P:cholesterol catabolic process"/>
    <property type="evidence" value="ECO:0007669"/>
    <property type="project" value="TreeGrafter"/>
</dbReference>
<dbReference type="PANTHER" id="PTHR46696:SF4">
    <property type="entry name" value="BIOTIN BIOSYNTHESIS CYTOCHROME P450"/>
    <property type="match status" value="1"/>
</dbReference>
<dbReference type="FunFam" id="1.10.630.10:FF:000018">
    <property type="entry name" value="Cytochrome P450 monooxygenase"/>
    <property type="match status" value="1"/>
</dbReference>
<dbReference type="Pfam" id="PF00067">
    <property type="entry name" value="p450"/>
    <property type="match status" value="1"/>
</dbReference>
<dbReference type="InterPro" id="IPR001128">
    <property type="entry name" value="Cyt_P450"/>
</dbReference>
<dbReference type="PRINTS" id="PR00385">
    <property type="entry name" value="P450"/>
</dbReference>
<dbReference type="CDD" id="cd20625">
    <property type="entry name" value="CYP164-like"/>
    <property type="match status" value="1"/>
</dbReference>
<comment type="similarity">
    <text evidence="1 7">Belongs to the cytochrome P450 family.</text>
</comment>
<dbReference type="GO" id="GO:0008395">
    <property type="term" value="F:steroid hydroxylase activity"/>
    <property type="evidence" value="ECO:0007669"/>
    <property type="project" value="TreeGrafter"/>
</dbReference>
<dbReference type="SUPFAM" id="SSF48264">
    <property type="entry name" value="Cytochrome P450"/>
    <property type="match status" value="1"/>
</dbReference>
<dbReference type="RefSeq" id="WP_307204189.1">
    <property type="nucleotide sequence ID" value="NZ_JAUTAN010000001.1"/>
</dbReference>
<evidence type="ECO:0000313" key="9">
    <source>
        <dbReference type="Proteomes" id="UP001239215"/>
    </source>
</evidence>
<dbReference type="InterPro" id="IPR017972">
    <property type="entry name" value="Cyt_P450_CS"/>
</dbReference>